<dbReference type="Proteomes" id="UP000315971">
    <property type="component" value="Unassembled WGS sequence"/>
</dbReference>
<keyword evidence="2" id="KW-1185">Reference proteome</keyword>
<name>A0A521C802_9SPHI</name>
<evidence type="ECO:0000313" key="2">
    <source>
        <dbReference type="Proteomes" id="UP000315971"/>
    </source>
</evidence>
<organism evidence="1 2">
    <name type="scientific">Solitalea koreensis</name>
    <dbReference type="NCBI Taxonomy" id="543615"/>
    <lineage>
        <taxon>Bacteria</taxon>
        <taxon>Pseudomonadati</taxon>
        <taxon>Bacteroidota</taxon>
        <taxon>Sphingobacteriia</taxon>
        <taxon>Sphingobacteriales</taxon>
        <taxon>Sphingobacteriaceae</taxon>
        <taxon>Solitalea</taxon>
    </lineage>
</organism>
<sequence>MLYEVFTEFRGIFNSIAALYFYGSMLSIEIKLHKMSFLLTLYWFR</sequence>
<evidence type="ECO:0000313" key="1">
    <source>
        <dbReference type="EMBL" id="SMO55546.1"/>
    </source>
</evidence>
<dbReference type="EMBL" id="FXSZ01000003">
    <property type="protein sequence ID" value="SMO55546.1"/>
    <property type="molecule type" value="Genomic_DNA"/>
</dbReference>
<proteinExistence type="predicted"/>
<gene>
    <name evidence="1" type="ORF">SAMN06265350_103289</name>
</gene>
<reference evidence="1 2" key="1">
    <citation type="submission" date="2017-05" db="EMBL/GenBank/DDBJ databases">
        <authorList>
            <person name="Varghese N."/>
            <person name="Submissions S."/>
        </authorList>
    </citation>
    <scope>NUCLEOTIDE SEQUENCE [LARGE SCALE GENOMIC DNA]</scope>
    <source>
        <strain evidence="1 2">DSM 21342</strain>
    </source>
</reference>
<protein>
    <submittedName>
        <fullName evidence="1">Uncharacterized protein</fullName>
    </submittedName>
</protein>
<dbReference type="AlphaFoldDB" id="A0A521C802"/>
<accession>A0A521C802</accession>